<dbReference type="Proteomes" id="UP001367030">
    <property type="component" value="Unassembled WGS sequence"/>
</dbReference>
<comment type="caution">
    <text evidence="2">The sequence shown here is derived from an EMBL/GenBank/DDBJ whole genome shotgun (WGS) entry which is preliminary data.</text>
</comment>
<keyword evidence="3" id="KW-1185">Reference proteome</keyword>
<dbReference type="Pfam" id="PF21006">
    <property type="entry name" value="NHase_beta_N"/>
    <property type="match status" value="1"/>
</dbReference>
<dbReference type="NCBIfam" id="TIGR03889">
    <property type="entry name" value="nitrile_acc"/>
    <property type="match status" value="1"/>
</dbReference>
<protein>
    <submittedName>
        <fullName evidence="2">Nitrile hydratase accessory protein</fullName>
    </submittedName>
</protein>
<organism evidence="2 3">
    <name type="scientific">Variovorax robiniae</name>
    <dbReference type="NCBI Taxonomy" id="1836199"/>
    <lineage>
        <taxon>Bacteria</taxon>
        <taxon>Pseudomonadati</taxon>
        <taxon>Pseudomonadota</taxon>
        <taxon>Betaproteobacteria</taxon>
        <taxon>Burkholderiales</taxon>
        <taxon>Comamonadaceae</taxon>
        <taxon>Variovorax</taxon>
    </lineage>
</organism>
<dbReference type="InterPro" id="IPR023808">
    <property type="entry name" value="Nitrile_Hydratase_acc_put"/>
</dbReference>
<proteinExistence type="predicted"/>
<gene>
    <name evidence="2" type="ORF">WKW79_01345</name>
</gene>
<name>A0ABU8X3B6_9BURK</name>
<dbReference type="InterPro" id="IPR008990">
    <property type="entry name" value="Elect_transpt_acc-like_dom_sf"/>
</dbReference>
<evidence type="ECO:0000313" key="2">
    <source>
        <dbReference type="EMBL" id="MEJ8853192.1"/>
    </source>
</evidence>
<feature type="domain" description="Nitrile hydratase beta subunit-like N-terminal" evidence="1">
    <location>
        <begin position="13"/>
        <end position="97"/>
    </location>
</feature>
<evidence type="ECO:0000313" key="3">
    <source>
        <dbReference type="Proteomes" id="UP001367030"/>
    </source>
</evidence>
<accession>A0ABU8X3B6</accession>
<dbReference type="InterPro" id="IPR049054">
    <property type="entry name" value="CN_hydtase_beta-like_N"/>
</dbReference>
<reference evidence="2 3" key="1">
    <citation type="submission" date="2024-03" db="EMBL/GenBank/DDBJ databases">
        <title>Novel species of the genus Variovorax.</title>
        <authorList>
            <person name="Liu Q."/>
            <person name="Xin Y.-H."/>
        </authorList>
    </citation>
    <scope>NUCLEOTIDE SEQUENCE [LARGE SCALE GENOMIC DNA]</scope>
    <source>
        <strain evidence="2 3">KACC 18901</strain>
    </source>
</reference>
<sequence>MSAFPPLSFDGMPLQDGEPVFREPWEAQAFAMAVSLHAQQLFTWPEWAAALAAQISSAQAAGDADLGDTYYRHWLATLEALVASKGAGSAEELERYRLAWDHAADRTPHGQPIELRDEDFRST</sequence>
<dbReference type="EMBL" id="JBBKZS010000001">
    <property type="protein sequence ID" value="MEJ8853192.1"/>
    <property type="molecule type" value="Genomic_DNA"/>
</dbReference>
<evidence type="ECO:0000259" key="1">
    <source>
        <dbReference type="Pfam" id="PF21006"/>
    </source>
</evidence>
<dbReference type="SUPFAM" id="SSF50090">
    <property type="entry name" value="Electron transport accessory proteins"/>
    <property type="match status" value="1"/>
</dbReference>
<dbReference type="Gene3D" id="1.10.472.20">
    <property type="entry name" value="Nitrile hydratase, beta subunit"/>
    <property type="match status" value="1"/>
</dbReference>
<dbReference type="InterPro" id="IPR042262">
    <property type="entry name" value="CN_hydtase_beta_C"/>
</dbReference>